<keyword evidence="5 6" id="KW-0472">Membrane</keyword>
<evidence type="ECO:0000256" key="3">
    <source>
        <dbReference type="ARBA" id="ARBA00022676"/>
    </source>
</evidence>
<evidence type="ECO:0000256" key="6">
    <source>
        <dbReference type="HAMAP-Rule" id="MF_01002"/>
    </source>
</evidence>
<evidence type="ECO:0000256" key="2">
    <source>
        <dbReference type="ARBA" id="ARBA00022519"/>
    </source>
</evidence>
<dbReference type="EC" id="2.4.1.325" evidence="6"/>
<sequence length="384" mass="43308">MTELIHILGSDIPHHNQTVLRFFAEELAEEPAHARQFMVVSKDDGLEAACPSLMIERYVDKSALAKAVVAKAKANRQQRFFFHGQFNIGIWLALLSGGLKPSQVSWHIWGADLYEVSRGLKFRLFYPLRRMAQGRVGRVFATCGDLSYFGNMHPQVPGEVLYFPTRMDPALNSLADSTPREGKLTILVGNSGDRSNEHIAALKAVHQQFGDTVNVIVPMGYPANNEAYIAEVDHAAQVLFSKENVQILREKLEFDAYLALLRRCDLGYFIFARQQGIGTLCLLIQAGIPCVLNRQNPFWLDMAEQNIPVLFTDDALTDPMVREAQRQLALVDKNAIAFFKPNYLAPWHRALQLAAGKRYERNAVYRAVRRLAAVDTVYRHPDVV</sequence>
<keyword evidence="4 6" id="KW-0808">Transferase</keyword>
<dbReference type="NCBIfam" id="NF002753">
    <property type="entry name" value="PRK02797.1-2"/>
    <property type="match status" value="1"/>
</dbReference>
<comment type="pathway">
    <text evidence="6">Bacterial outer membrane biogenesis; enterobacterial common antigen biosynthesis.</text>
</comment>
<dbReference type="UniPathway" id="UPA00566"/>
<evidence type="ECO:0000256" key="5">
    <source>
        <dbReference type="ARBA" id="ARBA00023136"/>
    </source>
</evidence>
<keyword evidence="2 6" id="KW-0997">Cell inner membrane</keyword>
<evidence type="ECO:0000256" key="4">
    <source>
        <dbReference type="ARBA" id="ARBA00022679"/>
    </source>
</evidence>
<evidence type="ECO:0000313" key="8">
    <source>
        <dbReference type="Proteomes" id="UP000197098"/>
    </source>
</evidence>
<name>A0A248KM87_9ENTR</name>
<proteinExistence type="inferred from homology"/>
<dbReference type="GO" id="GO:0008417">
    <property type="term" value="F:fucosyltransferase activity"/>
    <property type="evidence" value="ECO:0007669"/>
    <property type="project" value="InterPro"/>
</dbReference>
<gene>
    <name evidence="6" type="primary">wecF</name>
    <name evidence="6" type="synonym">rffT</name>
    <name evidence="7" type="ORF">CEW81_23930</name>
</gene>
<dbReference type="GO" id="GO:0005886">
    <property type="term" value="C:plasma membrane"/>
    <property type="evidence" value="ECO:0007669"/>
    <property type="project" value="UniProtKB-SubCell"/>
</dbReference>
<dbReference type="HAMAP" id="MF_01002">
    <property type="entry name" value="WecF_RffT"/>
    <property type="match status" value="1"/>
</dbReference>
<evidence type="ECO:0000313" key="7">
    <source>
        <dbReference type="EMBL" id="ASG64396.1"/>
    </source>
</evidence>
<accession>A0A248KM87</accession>
<organism evidence="7 8">
    <name type="scientific">Kluyvera genomosp. 3</name>
    <dbReference type="NCBI Taxonomy" id="2774055"/>
    <lineage>
        <taxon>Bacteria</taxon>
        <taxon>Pseudomonadati</taxon>
        <taxon>Pseudomonadota</taxon>
        <taxon>Gammaproteobacteria</taxon>
        <taxon>Enterobacterales</taxon>
        <taxon>Enterobacteriaceae</taxon>
        <taxon>Kluyvera</taxon>
    </lineage>
</organism>
<dbReference type="GO" id="GO:0009246">
    <property type="term" value="P:enterobacterial common antigen biosynthetic process"/>
    <property type="evidence" value="ECO:0007669"/>
    <property type="project" value="UniProtKB-UniRule"/>
</dbReference>
<dbReference type="NCBIfam" id="NF002754">
    <property type="entry name" value="PRK02797.1-3"/>
    <property type="match status" value="1"/>
</dbReference>
<comment type="function">
    <text evidence="6">Catalyzes the synthesis of Und-PP-GlcNAc-ManNAcA-Fuc4NAc (Lipid III), the third lipid-linked intermediate involved in ECA synthesis.</text>
</comment>
<protein>
    <recommendedName>
        <fullName evidence="6">TDP-N-acetylfucosamine:lipid II N-acetylfucosaminyltransferase</fullName>
        <ecNumber evidence="6">2.4.1.325</ecNumber>
    </recommendedName>
    <alternativeName>
        <fullName evidence="6">4-alpha-L-fucosyltransferase</fullName>
    </alternativeName>
    <alternativeName>
        <fullName evidence="6">TDP-Fuc4NAc:lipid II Fuc4NAc transferase</fullName>
        <shortName evidence="6">Fuc4NAc transferase</shortName>
    </alternativeName>
</protein>
<evidence type="ECO:0000256" key="1">
    <source>
        <dbReference type="ARBA" id="ARBA00022475"/>
    </source>
</evidence>
<dbReference type="AlphaFoldDB" id="A0A248KM87"/>
<dbReference type="EMBL" id="CP022114">
    <property type="protein sequence ID" value="ASG64396.1"/>
    <property type="molecule type" value="Genomic_DNA"/>
</dbReference>
<reference evidence="7 8" key="1">
    <citation type="submission" date="2017-06" db="EMBL/GenBank/DDBJ databases">
        <title>Origin of plasmid-mediated fosfomycin resistance gene fosA3.</title>
        <authorList>
            <person name="Ito R."/>
            <person name="Pacey M.P."/>
            <person name="Doi Y."/>
        </authorList>
    </citation>
    <scope>NUCLEOTIDE SEQUENCE [LARGE SCALE GENOMIC DNA]</scope>
    <source>
        <strain evidence="7 8">YDC799</strain>
    </source>
</reference>
<comment type="similarity">
    <text evidence="6">Belongs to the glycosyltransferase 56 family.</text>
</comment>
<comment type="catalytic activity">
    <reaction evidence="6">
        <text>beta-D-ManNAcA-(1-&gt;4)-alpha-D-GlcNAc-di-trans,octa-cis-undecaprenyl diphosphate + dTDP-4-acetamido-4,6-dideoxy-alpha-D-galactose = alpha-D-FucNAc4-(1-&gt;4)-beta-D-ManNAcA-(1-&gt;4)-D-GlcNAc-undecaprenyl diphosphate + dTDP + H(+)</text>
        <dbReference type="Rhea" id="RHEA:28759"/>
        <dbReference type="ChEBI" id="CHEBI:15378"/>
        <dbReference type="ChEBI" id="CHEBI:58369"/>
        <dbReference type="ChEBI" id="CHEBI:61495"/>
        <dbReference type="ChEBI" id="CHEBI:61496"/>
        <dbReference type="ChEBI" id="CHEBI:68493"/>
        <dbReference type="EC" id="2.4.1.325"/>
    </reaction>
</comment>
<comment type="subcellular location">
    <subcellularLocation>
        <location evidence="6">Cell inner membrane</location>
        <topology evidence="6">Peripheral membrane protein</topology>
    </subcellularLocation>
</comment>
<dbReference type="Proteomes" id="UP000197098">
    <property type="component" value="Chromosome"/>
</dbReference>
<keyword evidence="3 6" id="KW-0328">Glycosyltransferase</keyword>
<dbReference type="Pfam" id="PF07429">
    <property type="entry name" value="Glyco_transf_56"/>
    <property type="match status" value="1"/>
</dbReference>
<dbReference type="GO" id="GO:0102031">
    <property type="term" value="F:4-acetamido-4,6-dideoxy-D-galactose transferase activity"/>
    <property type="evidence" value="ECO:0007669"/>
    <property type="project" value="UniProtKB-EC"/>
</dbReference>
<dbReference type="InterPro" id="IPR009993">
    <property type="entry name" value="WecF"/>
</dbReference>
<keyword evidence="1 6" id="KW-1003">Cell membrane</keyword>